<dbReference type="eggNOG" id="COG3328">
    <property type="taxonomic scope" value="Bacteria"/>
</dbReference>
<keyword evidence="5 6" id="KW-0233">DNA recombination</keyword>
<dbReference type="InterPro" id="IPR001207">
    <property type="entry name" value="Transposase_mutator"/>
</dbReference>
<evidence type="ECO:0000256" key="5">
    <source>
        <dbReference type="ARBA" id="ARBA00023172"/>
    </source>
</evidence>
<dbReference type="GO" id="GO:0006313">
    <property type="term" value="P:DNA transposition"/>
    <property type="evidence" value="ECO:0007669"/>
    <property type="project" value="UniProtKB-UniRule"/>
</dbReference>
<dbReference type="AlphaFoldDB" id="Q8FS94"/>
<dbReference type="PANTHER" id="PTHR33217">
    <property type="entry name" value="TRANSPOSASE FOR INSERTION SEQUENCE ELEMENT IS1081"/>
    <property type="match status" value="1"/>
</dbReference>
<dbReference type="STRING" id="196164.gene:10740902"/>
<keyword evidence="4 6" id="KW-0238">DNA-binding</keyword>
<dbReference type="Pfam" id="PF00872">
    <property type="entry name" value="Transposase_mut"/>
    <property type="match status" value="1"/>
</dbReference>
<evidence type="ECO:0000256" key="1">
    <source>
        <dbReference type="ARBA" id="ARBA00002190"/>
    </source>
</evidence>
<evidence type="ECO:0000256" key="4">
    <source>
        <dbReference type="ARBA" id="ARBA00023125"/>
    </source>
</evidence>
<dbReference type="KEGG" id="cef:CE0500"/>
<organism evidence="7 8">
    <name type="scientific">Corynebacterium efficiens (strain DSM 44549 / YS-314 / AJ 12310 / JCM 11189 / NBRC 100395)</name>
    <dbReference type="NCBI Taxonomy" id="196164"/>
    <lineage>
        <taxon>Bacteria</taxon>
        <taxon>Bacillati</taxon>
        <taxon>Actinomycetota</taxon>
        <taxon>Actinomycetes</taxon>
        <taxon>Mycobacteriales</taxon>
        <taxon>Corynebacteriaceae</taxon>
        <taxon>Corynebacterium</taxon>
    </lineage>
</organism>
<keyword evidence="6" id="KW-0814">Transposable element</keyword>
<dbReference type="EMBL" id="BA000035">
    <property type="protein sequence ID" value="BAC17310.1"/>
    <property type="molecule type" value="Genomic_DNA"/>
</dbReference>
<dbReference type="PANTHER" id="PTHR33217:SF7">
    <property type="entry name" value="TRANSPOSASE FOR INSERTION SEQUENCE ELEMENT IS1081"/>
    <property type="match status" value="1"/>
</dbReference>
<dbReference type="GO" id="GO:0003677">
    <property type="term" value="F:DNA binding"/>
    <property type="evidence" value="ECO:0007669"/>
    <property type="project" value="UniProtKB-UniRule"/>
</dbReference>
<dbReference type="HOGENOM" id="CLU_036805_8_0_11"/>
<keyword evidence="3 6" id="KW-0815">Transposition</keyword>
<sequence length="429" mass="48206">MLRNCSTISPHLAAGPYSIDPTTYLDELLAQASPDLMREMLQGFINQILSTQADQVCGADYATVSQDRVNTRNGYRHRDFDTRVGTVDVAVPKLRTGSFFPDWLLERRTRAERALTTVIATCYLKGVSTRRMNDLVATLGINSLSKSQVSEMAKDLDVMVEEFRTRPLDTGPYLYVSCDALTMKVREGGRVVKTSVLLATGVNAEGYRELLGMQVATSESVASWTGFFRDLKARGLNEVYLVTSDAHLGIQHAIGEVLPNASWQRCRTHFSKNLYGMVSKTQWPTLSAMFHTIFQQPDAASVWAQARDVVEFCQQKFPDVADYLEEALDELLAFTQCPKAVWTKVWSNNPTERLNREIRRRTDVVGIFPNRDAVIRLVGAVLAEQHDDWIQQKRYMSLTSLEQTRAMMTANIIDADDAAASEITRRDVA</sequence>
<comment type="similarity">
    <text evidence="2 6">Belongs to the transposase mutator family.</text>
</comment>
<evidence type="ECO:0000256" key="2">
    <source>
        <dbReference type="ARBA" id="ARBA00010961"/>
    </source>
</evidence>
<evidence type="ECO:0000256" key="6">
    <source>
        <dbReference type="RuleBase" id="RU365089"/>
    </source>
</evidence>
<accession>Q8FS94</accession>
<dbReference type="GO" id="GO:0004803">
    <property type="term" value="F:transposase activity"/>
    <property type="evidence" value="ECO:0007669"/>
    <property type="project" value="UniProtKB-UniRule"/>
</dbReference>
<evidence type="ECO:0000313" key="7">
    <source>
        <dbReference type="EMBL" id="BAC17310.1"/>
    </source>
</evidence>
<dbReference type="NCBIfam" id="NF033543">
    <property type="entry name" value="transpos_IS256"/>
    <property type="match status" value="1"/>
</dbReference>
<dbReference type="Proteomes" id="UP000001409">
    <property type="component" value="Chromosome"/>
</dbReference>
<proteinExistence type="inferred from homology"/>
<evidence type="ECO:0000313" key="8">
    <source>
        <dbReference type="Proteomes" id="UP000001409"/>
    </source>
</evidence>
<comment type="function">
    <text evidence="1 6">Required for the transposition of the insertion element.</text>
</comment>
<protein>
    <recommendedName>
        <fullName evidence="6">Mutator family transposase</fullName>
    </recommendedName>
</protein>
<evidence type="ECO:0000256" key="3">
    <source>
        <dbReference type="ARBA" id="ARBA00022578"/>
    </source>
</evidence>
<dbReference type="PROSITE" id="PS01007">
    <property type="entry name" value="TRANSPOSASE_MUTATOR"/>
    <property type="match status" value="1"/>
</dbReference>
<reference evidence="7 8" key="1">
    <citation type="journal article" date="2003" name="Genome Res.">
        <title>Comparative complete genome sequence analysis of the amino acid replacements responsible for the thermostability of Corynebacterium efficiens.</title>
        <authorList>
            <person name="Nishio Y."/>
            <person name="Nakamura Y."/>
            <person name="Kawarabayasi Y."/>
            <person name="Usuda Y."/>
            <person name="Kimura E."/>
            <person name="Sugimoto S."/>
            <person name="Matsui K."/>
            <person name="Yamagishi A."/>
            <person name="Kikuchi H."/>
            <person name="Ikeo K."/>
            <person name="Gojobori T."/>
        </authorList>
    </citation>
    <scope>NUCLEOTIDE SEQUENCE [LARGE SCALE GENOMIC DNA]</scope>
    <source>
        <strain evidence="8">DSM 44549 / YS-314 / AJ 12310 / JCM 11189 / NBRC 100395</strain>
    </source>
</reference>
<keyword evidence="8" id="KW-1185">Reference proteome</keyword>
<name>Q8FS94_COREF</name>